<keyword evidence="3" id="KW-1185">Reference proteome</keyword>
<accession>A0A699ZNW4</accession>
<protein>
    <submittedName>
        <fullName evidence="2">Uncharacterized protein</fullName>
    </submittedName>
</protein>
<feature type="compositionally biased region" description="Basic and acidic residues" evidence="1">
    <location>
        <begin position="34"/>
        <end position="45"/>
    </location>
</feature>
<evidence type="ECO:0000256" key="1">
    <source>
        <dbReference type="SAM" id="MobiDB-lite"/>
    </source>
</evidence>
<comment type="caution">
    <text evidence="2">The sequence shown here is derived from an EMBL/GenBank/DDBJ whole genome shotgun (WGS) entry which is preliminary data.</text>
</comment>
<evidence type="ECO:0000313" key="2">
    <source>
        <dbReference type="EMBL" id="GFH23625.1"/>
    </source>
</evidence>
<dbReference type="EMBL" id="BLLF01002317">
    <property type="protein sequence ID" value="GFH23625.1"/>
    <property type="molecule type" value="Genomic_DNA"/>
</dbReference>
<feature type="region of interest" description="Disordered" evidence="1">
    <location>
        <begin position="34"/>
        <end position="61"/>
    </location>
</feature>
<proteinExistence type="predicted"/>
<feature type="non-terminal residue" evidence="2">
    <location>
        <position position="1"/>
    </location>
</feature>
<dbReference type="AlphaFoldDB" id="A0A699ZNW4"/>
<feature type="non-terminal residue" evidence="2">
    <location>
        <position position="61"/>
    </location>
</feature>
<evidence type="ECO:0000313" key="3">
    <source>
        <dbReference type="Proteomes" id="UP000485058"/>
    </source>
</evidence>
<gene>
    <name evidence="2" type="ORF">HaLaN_21264</name>
</gene>
<sequence>MMGLHLHLGLAGMPQDWDKNIPEEYRKYIPKVGRDRPRRSRRDEMGIATLDGLPQDASDAT</sequence>
<reference evidence="2 3" key="1">
    <citation type="submission" date="2020-02" db="EMBL/GenBank/DDBJ databases">
        <title>Draft genome sequence of Haematococcus lacustris strain NIES-144.</title>
        <authorList>
            <person name="Morimoto D."/>
            <person name="Nakagawa S."/>
            <person name="Yoshida T."/>
            <person name="Sawayama S."/>
        </authorList>
    </citation>
    <scope>NUCLEOTIDE SEQUENCE [LARGE SCALE GENOMIC DNA]</scope>
    <source>
        <strain evidence="2 3">NIES-144</strain>
    </source>
</reference>
<dbReference type="Proteomes" id="UP000485058">
    <property type="component" value="Unassembled WGS sequence"/>
</dbReference>
<organism evidence="2 3">
    <name type="scientific">Haematococcus lacustris</name>
    <name type="common">Green alga</name>
    <name type="synonym">Haematococcus pluvialis</name>
    <dbReference type="NCBI Taxonomy" id="44745"/>
    <lineage>
        <taxon>Eukaryota</taxon>
        <taxon>Viridiplantae</taxon>
        <taxon>Chlorophyta</taxon>
        <taxon>core chlorophytes</taxon>
        <taxon>Chlorophyceae</taxon>
        <taxon>CS clade</taxon>
        <taxon>Chlamydomonadales</taxon>
        <taxon>Haematococcaceae</taxon>
        <taxon>Haematococcus</taxon>
    </lineage>
</organism>
<name>A0A699ZNW4_HAELA</name>